<reference evidence="4 5" key="1">
    <citation type="submission" date="2021-03" db="EMBL/GenBank/DDBJ databases">
        <title>Enterococcal diversity collection.</title>
        <authorList>
            <person name="Gilmore M.S."/>
            <person name="Schwartzman J."/>
            <person name="Van Tyne D."/>
            <person name="Martin M."/>
            <person name="Earl A.M."/>
            <person name="Manson A.L."/>
            <person name="Straub T."/>
            <person name="Salamzade R."/>
            <person name="Saavedra J."/>
            <person name="Lebreton F."/>
            <person name="Prichula J."/>
            <person name="Schaufler K."/>
            <person name="Gaca A."/>
            <person name="Sgardioli B."/>
            <person name="Wagenaar J."/>
            <person name="Strong T."/>
        </authorList>
    </citation>
    <scope>NUCLEOTIDE SEQUENCE [LARGE SCALE GENOMIC DNA]</scope>
    <source>
        <strain evidence="4 5">MJM16</strain>
    </source>
</reference>
<dbReference type="Gene3D" id="1.10.10.10">
    <property type="entry name" value="Winged helix-like DNA-binding domain superfamily/Winged helix DNA-binding domain"/>
    <property type="match status" value="1"/>
</dbReference>
<dbReference type="Pfam" id="PF08279">
    <property type="entry name" value="HTH_11"/>
    <property type="match status" value="1"/>
</dbReference>
<dbReference type="PIRSF" id="PIRSF016838">
    <property type="entry name" value="PafC"/>
    <property type="match status" value="1"/>
</dbReference>
<evidence type="ECO:0000313" key="4">
    <source>
        <dbReference type="EMBL" id="MBO0454814.1"/>
    </source>
</evidence>
<keyword evidence="2" id="KW-0804">Transcription</keyword>
<dbReference type="InterPro" id="IPR057727">
    <property type="entry name" value="WCX_dom"/>
</dbReference>
<dbReference type="Pfam" id="PF25583">
    <property type="entry name" value="WCX"/>
    <property type="match status" value="1"/>
</dbReference>
<evidence type="ECO:0000256" key="1">
    <source>
        <dbReference type="ARBA" id="ARBA00023015"/>
    </source>
</evidence>
<comment type="caution">
    <text evidence="4">The sequence shown here is derived from an EMBL/GenBank/DDBJ whole genome shotgun (WGS) entry which is preliminary data.</text>
</comment>
<dbReference type="PANTHER" id="PTHR34580:SF8">
    <property type="entry name" value="WYL DOMAIN-CONTAINING PROTEIN"/>
    <property type="match status" value="1"/>
</dbReference>
<dbReference type="InterPro" id="IPR036388">
    <property type="entry name" value="WH-like_DNA-bd_sf"/>
</dbReference>
<name>A0ABS3HPE2_9ENTE</name>
<proteinExistence type="predicted"/>
<dbReference type="InterPro" id="IPR013196">
    <property type="entry name" value="HTH_11"/>
</dbReference>
<dbReference type="Pfam" id="PF13280">
    <property type="entry name" value="WYL"/>
    <property type="match status" value="1"/>
</dbReference>
<dbReference type="InterPro" id="IPR028349">
    <property type="entry name" value="PafC-like"/>
</dbReference>
<dbReference type="PROSITE" id="PS51000">
    <property type="entry name" value="HTH_DEOR_2"/>
    <property type="match status" value="1"/>
</dbReference>
<dbReference type="EMBL" id="JAFLVR010000073">
    <property type="protein sequence ID" value="MBO0454814.1"/>
    <property type="molecule type" value="Genomic_DNA"/>
</dbReference>
<dbReference type="Proteomes" id="UP000664495">
    <property type="component" value="Unassembled WGS sequence"/>
</dbReference>
<dbReference type="InterPro" id="IPR051534">
    <property type="entry name" value="CBASS_pafABC_assoc_protein"/>
</dbReference>
<dbReference type="InterPro" id="IPR001034">
    <property type="entry name" value="DeoR_HTH"/>
</dbReference>
<dbReference type="SUPFAM" id="SSF46785">
    <property type="entry name" value="Winged helix' DNA-binding domain"/>
    <property type="match status" value="1"/>
</dbReference>
<organism evidence="4 5">
    <name type="scientific">Candidatus Enterococcus murrayae</name>
    <dbReference type="NCBI Taxonomy" id="2815321"/>
    <lineage>
        <taxon>Bacteria</taxon>
        <taxon>Bacillati</taxon>
        <taxon>Bacillota</taxon>
        <taxon>Bacilli</taxon>
        <taxon>Lactobacillales</taxon>
        <taxon>Enterococcaceae</taxon>
        <taxon>Enterococcus</taxon>
    </lineage>
</organism>
<sequence>MKKIERILAMIVLLLENDVITTSEFAERFDVSKRTVFRDIQTIENAGFPISSSFGRNGGISLIDSFKLRSLSFTETEKQLILDSLTVNEKIIGETHEPSVLKEKVRLLSNHSSDDRLLSLSSPTVHRPAIEKYVLDINKQIRVAMTKKIKAVIKYADGTGEMTTRTVQPHELGLFNGSWFMRAYCELRQAFRFFKVTRIRSFTLTTENFSPKFDSKSDLASSKEFQIKLEFPKSSLGRLFDYYLANEMQILDDKILVSFSSHSLEEIAAYLLRFHGSVTILAPNELKQEYSQIIKKLNNELNSDI</sequence>
<dbReference type="InterPro" id="IPR036390">
    <property type="entry name" value="WH_DNA-bd_sf"/>
</dbReference>
<dbReference type="RefSeq" id="WP_207110540.1">
    <property type="nucleotide sequence ID" value="NZ_JAFLVR010000073.1"/>
</dbReference>
<dbReference type="PROSITE" id="PS52050">
    <property type="entry name" value="WYL"/>
    <property type="match status" value="1"/>
</dbReference>
<keyword evidence="5" id="KW-1185">Reference proteome</keyword>
<evidence type="ECO:0000256" key="2">
    <source>
        <dbReference type="ARBA" id="ARBA00023163"/>
    </source>
</evidence>
<evidence type="ECO:0000259" key="3">
    <source>
        <dbReference type="PROSITE" id="PS51000"/>
    </source>
</evidence>
<gene>
    <name evidence="4" type="ORF">JZO85_21330</name>
</gene>
<dbReference type="SMART" id="SM00420">
    <property type="entry name" value="HTH_DEOR"/>
    <property type="match status" value="1"/>
</dbReference>
<dbReference type="PANTHER" id="PTHR34580">
    <property type="match status" value="1"/>
</dbReference>
<dbReference type="InterPro" id="IPR026881">
    <property type="entry name" value="WYL_dom"/>
</dbReference>
<accession>A0ABS3HPE2</accession>
<keyword evidence="1" id="KW-0805">Transcription regulation</keyword>
<evidence type="ECO:0000313" key="5">
    <source>
        <dbReference type="Proteomes" id="UP000664495"/>
    </source>
</evidence>
<protein>
    <submittedName>
        <fullName evidence="4">YafY family transcriptional regulator</fullName>
    </submittedName>
</protein>
<feature type="domain" description="HTH deoR-type" evidence="3">
    <location>
        <begin position="3"/>
        <end position="62"/>
    </location>
</feature>